<protein>
    <submittedName>
        <fullName evidence="2">Uncharacterized protein</fullName>
    </submittedName>
</protein>
<sequence>MILTLQSSNEQELCEDLSGSFDRRGSQICHSTHGRGMKPYENPWLEVRDLLGKVISGEGKSPPEASIYLKLSTIQKKVLNCYFAAVIDIASKKGLQVKALFYILRQYLKSLCFLLNPLICNVIMKLSLILTFVCRDCFLQHSPTVRTHLNVFFAKIQLTLSYAFSFFM</sequence>
<reference evidence="2 3" key="1">
    <citation type="journal article" date="2017" name="Nat. Commun.">
        <title>Genome assembly with in vitro proximity ligation data and whole-genome triplication in lettuce.</title>
        <authorList>
            <person name="Reyes-Chin-Wo S."/>
            <person name="Wang Z."/>
            <person name="Yang X."/>
            <person name="Kozik A."/>
            <person name="Arikit S."/>
            <person name="Song C."/>
            <person name="Xia L."/>
            <person name="Froenicke L."/>
            <person name="Lavelle D.O."/>
            <person name="Truco M.J."/>
            <person name="Xia R."/>
            <person name="Zhu S."/>
            <person name="Xu C."/>
            <person name="Xu H."/>
            <person name="Xu X."/>
            <person name="Cox K."/>
            <person name="Korf I."/>
            <person name="Meyers B.C."/>
            <person name="Michelmore R.W."/>
        </authorList>
    </citation>
    <scope>NUCLEOTIDE SEQUENCE [LARGE SCALE GENOMIC DNA]</scope>
    <source>
        <strain evidence="3">cv. Salinas</strain>
        <tissue evidence="2">Seedlings</tissue>
    </source>
</reference>
<keyword evidence="1" id="KW-0812">Transmembrane</keyword>
<dbReference type="Proteomes" id="UP000235145">
    <property type="component" value="Unassembled WGS sequence"/>
</dbReference>
<evidence type="ECO:0000313" key="3">
    <source>
        <dbReference type="Proteomes" id="UP000235145"/>
    </source>
</evidence>
<comment type="caution">
    <text evidence="2">The sequence shown here is derived from an EMBL/GenBank/DDBJ whole genome shotgun (WGS) entry which is preliminary data.</text>
</comment>
<evidence type="ECO:0000256" key="1">
    <source>
        <dbReference type="SAM" id="Phobius"/>
    </source>
</evidence>
<organism evidence="2 3">
    <name type="scientific">Lactuca sativa</name>
    <name type="common">Garden lettuce</name>
    <dbReference type="NCBI Taxonomy" id="4236"/>
    <lineage>
        <taxon>Eukaryota</taxon>
        <taxon>Viridiplantae</taxon>
        <taxon>Streptophyta</taxon>
        <taxon>Embryophyta</taxon>
        <taxon>Tracheophyta</taxon>
        <taxon>Spermatophyta</taxon>
        <taxon>Magnoliopsida</taxon>
        <taxon>eudicotyledons</taxon>
        <taxon>Gunneridae</taxon>
        <taxon>Pentapetalae</taxon>
        <taxon>asterids</taxon>
        <taxon>campanulids</taxon>
        <taxon>Asterales</taxon>
        <taxon>Asteraceae</taxon>
        <taxon>Cichorioideae</taxon>
        <taxon>Cichorieae</taxon>
        <taxon>Lactucinae</taxon>
        <taxon>Lactuca</taxon>
    </lineage>
</organism>
<gene>
    <name evidence="2" type="ORF">LSAT_V11C500270430</name>
</gene>
<name>A0A9R1VG73_LACSA</name>
<proteinExistence type="predicted"/>
<keyword evidence="3" id="KW-1185">Reference proteome</keyword>
<evidence type="ECO:0000313" key="2">
    <source>
        <dbReference type="EMBL" id="KAJ0206587.1"/>
    </source>
</evidence>
<dbReference type="AlphaFoldDB" id="A0A9R1VG73"/>
<keyword evidence="1" id="KW-1133">Transmembrane helix</keyword>
<accession>A0A9R1VG73</accession>
<dbReference type="EMBL" id="NBSK02000005">
    <property type="protein sequence ID" value="KAJ0206587.1"/>
    <property type="molecule type" value="Genomic_DNA"/>
</dbReference>
<keyword evidence="1" id="KW-0472">Membrane</keyword>
<feature type="transmembrane region" description="Helical" evidence="1">
    <location>
        <begin position="111"/>
        <end position="133"/>
    </location>
</feature>